<feature type="non-terminal residue" evidence="1">
    <location>
        <position position="143"/>
    </location>
</feature>
<reference evidence="1" key="1">
    <citation type="journal article" date="2014" name="Front. Microbiol.">
        <title>High frequency of phylogenetically diverse reductive dehalogenase-homologous genes in deep subseafloor sedimentary metagenomes.</title>
        <authorList>
            <person name="Kawai M."/>
            <person name="Futagami T."/>
            <person name="Toyoda A."/>
            <person name="Takaki Y."/>
            <person name="Nishi S."/>
            <person name="Hori S."/>
            <person name="Arai W."/>
            <person name="Tsubouchi T."/>
            <person name="Morono Y."/>
            <person name="Uchiyama I."/>
            <person name="Ito T."/>
            <person name="Fujiyama A."/>
            <person name="Inagaki F."/>
            <person name="Takami H."/>
        </authorList>
    </citation>
    <scope>NUCLEOTIDE SEQUENCE</scope>
    <source>
        <strain evidence="1">Expedition CK06-06</strain>
    </source>
</reference>
<protein>
    <submittedName>
        <fullName evidence="1">Uncharacterized protein</fullName>
    </submittedName>
</protein>
<gene>
    <name evidence="1" type="ORF">S01H1_77658</name>
</gene>
<comment type="caution">
    <text evidence="1">The sequence shown here is derived from an EMBL/GenBank/DDBJ whole genome shotgun (WGS) entry which is preliminary data.</text>
</comment>
<name>X0Y8K3_9ZZZZ</name>
<proteinExistence type="predicted"/>
<organism evidence="1">
    <name type="scientific">marine sediment metagenome</name>
    <dbReference type="NCBI Taxonomy" id="412755"/>
    <lineage>
        <taxon>unclassified sequences</taxon>
        <taxon>metagenomes</taxon>
        <taxon>ecological metagenomes</taxon>
    </lineage>
</organism>
<dbReference type="AlphaFoldDB" id="X0Y8K3"/>
<accession>X0Y8K3</accession>
<dbReference type="EMBL" id="BARS01052210">
    <property type="protein sequence ID" value="GAG52184.1"/>
    <property type="molecule type" value="Genomic_DNA"/>
</dbReference>
<evidence type="ECO:0000313" key="1">
    <source>
        <dbReference type="EMBL" id="GAG52184.1"/>
    </source>
</evidence>
<sequence length="143" mass="16419">MSKKKEIVERLEAKGESLLNSPVKTQQFVDHPEANALVNDLDGHPHAYVLACLMDRQIKAELAWMIPHEFSMRVGTFEIDDLAKLKQEDVLLVFNQPTSLHRFPEKMGNIFYLGIQKIKNDYQGVASNIWRDEPKSSILLRNS</sequence>